<dbReference type="PANTHER" id="PTHR28153">
    <property type="entry name" value="PROTEIN, PUTATIVE-RELATED"/>
    <property type="match status" value="1"/>
</dbReference>
<comment type="caution">
    <text evidence="1">The sequence shown here is derived from an EMBL/GenBank/DDBJ whole genome shotgun (WGS) entry which is preliminary data.</text>
</comment>
<dbReference type="EMBL" id="JASEJX010000009">
    <property type="protein sequence ID" value="KAK4520755.1"/>
    <property type="molecule type" value="Genomic_DNA"/>
</dbReference>
<dbReference type="PANTHER" id="PTHR28153:SF1">
    <property type="entry name" value="DUF4484 DOMAIN-CONTAINING PROTEIN"/>
    <property type="match status" value="1"/>
</dbReference>
<sequence length="567" mass="64343">MEQSTSTIVQEEARKISNNIVAVFVVEFDVHKGNVIEWQYPPEFDLKGVEYQAICSGLHRVENDIIYFSRENGYGISVFQNMPTDVERGAYMKAIGVIVEPTQETGICGEVWNHQGFLQQELSNHMSLSDTIASDRYEPLLQYYTHHQYRSSADNTASKHHTMPDLSLHESSLDHTVNYNLKHTLHTMKQPSEFSIDSCTHFVDTLGLDIFVLWKAALMRKRIMMIHMPQMEIGCHYVYLVHLLGQVPAKFQNSIPAIKPKFTMGVNDIPQLEKTHSSYVACTPDSIFQVKSDLYDILVTLPAPSFHHTIKGGSNTSTATNKKSTQHIALSDLTCHQQPHFKSTVISTRHNAADFTRFRIMWRLFHTRSFEAKNEPDDILSTASALFTGVCYWLYEDQDATSTSTVSSNWQGLFAGSQRKGQIRLNASSETDMLLMQEEQDAEELNNNAVFEAVTARASTELQQQEQIKEQNVALLSFFHNLTSFLLEKLHSILTVNEEDGLALIPIYPRDMVHMGLDPQADAAFVTELAQLYFKKRVQVFGWNHVGYISQCSACCCACQQRPSLHI</sequence>
<gene>
    <name evidence="1" type="ORF">ATC70_006635</name>
</gene>
<evidence type="ECO:0000313" key="2">
    <source>
        <dbReference type="Proteomes" id="UP001304243"/>
    </source>
</evidence>
<protein>
    <submittedName>
        <fullName evidence="1">Uncharacterized protein</fullName>
    </submittedName>
</protein>
<dbReference type="GO" id="GO:0005811">
    <property type="term" value="C:lipid droplet"/>
    <property type="evidence" value="ECO:0007669"/>
    <property type="project" value="TreeGrafter"/>
</dbReference>
<name>A0AAN7DSX5_9FUNG</name>
<dbReference type="InterPro" id="IPR018626">
    <property type="entry name" value="LCHN/Anr2"/>
</dbReference>
<organism evidence="1 2">
    <name type="scientific">Mucor velutinosus</name>
    <dbReference type="NCBI Taxonomy" id="708070"/>
    <lineage>
        <taxon>Eukaryota</taxon>
        <taxon>Fungi</taxon>
        <taxon>Fungi incertae sedis</taxon>
        <taxon>Mucoromycota</taxon>
        <taxon>Mucoromycotina</taxon>
        <taxon>Mucoromycetes</taxon>
        <taxon>Mucorales</taxon>
        <taxon>Mucorineae</taxon>
        <taxon>Mucoraceae</taxon>
        <taxon>Mucor</taxon>
    </lineage>
</organism>
<evidence type="ECO:0000313" key="1">
    <source>
        <dbReference type="EMBL" id="KAK4520755.1"/>
    </source>
</evidence>
<reference evidence="1 2" key="1">
    <citation type="submission" date="2022-11" db="EMBL/GenBank/DDBJ databases">
        <title>Mucor velutinosus strain NIH1002 WGS.</title>
        <authorList>
            <person name="Subramanian P."/>
            <person name="Mullikin J.C."/>
            <person name="Segre J.A."/>
            <person name="Zelazny A.M."/>
        </authorList>
    </citation>
    <scope>NUCLEOTIDE SEQUENCE [LARGE SCALE GENOMIC DNA]</scope>
    <source>
        <strain evidence="1 2">NIH1002</strain>
    </source>
</reference>
<keyword evidence="2" id="KW-1185">Reference proteome</keyword>
<dbReference type="Pfam" id="PF09804">
    <property type="entry name" value="DENND11"/>
    <property type="match status" value="1"/>
</dbReference>
<dbReference type="RefSeq" id="XP_064687421.1">
    <property type="nucleotide sequence ID" value="XM_064825907.1"/>
</dbReference>
<dbReference type="AlphaFoldDB" id="A0AAN7DSX5"/>
<dbReference type="InterPro" id="IPR053056">
    <property type="entry name" value="Lipid_Metab_Assoc_Protein"/>
</dbReference>
<proteinExistence type="predicted"/>
<accession>A0AAN7DSX5</accession>
<dbReference type="Proteomes" id="UP001304243">
    <property type="component" value="Unassembled WGS sequence"/>
</dbReference>
<dbReference type="GeneID" id="89950321"/>